<dbReference type="SUPFAM" id="SSF52540">
    <property type="entry name" value="P-loop containing nucleoside triphosphate hydrolases"/>
    <property type="match status" value="1"/>
</dbReference>
<accession>A0A6P5X170</accession>
<evidence type="ECO:0000313" key="11">
    <source>
        <dbReference type="Proteomes" id="UP000515121"/>
    </source>
</evidence>
<evidence type="ECO:0000259" key="7">
    <source>
        <dbReference type="Pfam" id="PF18052"/>
    </source>
</evidence>
<dbReference type="PANTHER" id="PTHR36766:SF38">
    <property type="entry name" value="DISEASE RESISTANCE PROTEIN RGA3"/>
    <property type="match status" value="1"/>
</dbReference>
<dbReference type="FunFam" id="3.40.50.300:FF:001091">
    <property type="entry name" value="Probable disease resistance protein At1g61300"/>
    <property type="match status" value="1"/>
</dbReference>
<feature type="domain" description="NB-ARC" evidence="6">
    <location>
        <begin position="172"/>
        <end position="345"/>
    </location>
</feature>
<dbReference type="InterPro" id="IPR002182">
    <property type="entry name" value="NB-ARC"/>
</dbReference>
<dbReference type="InterPro" id="IPR058922">
    <property type="entry name" value="WHD_DRP"/>
</dbReference>
<evidence type="ECO:0000256" key="3">
    <source>
        <dbReference type="ARBA" id="ARBA00022741"/>
    </source>
</evidence>
<dbReference type="GO" id="GO:0006952">
    <property type="term" value="P:defense response"/>
    <property type="evidence" value="ECO:0007669"/>
    <property type="project" value="UniProtKB-KW"/>
</dbReference>
<dbReference type="Pfam" id="PF18052">
    <property type="entry name" value="Rx_N"/>
    <property type="match status" value="1"/>
</dbReference>
<gene>
    <name evidence="12" type="primary">LOC111279426</name>
</gene>
<protein>
    <submittedName>
        <fullName evidence="12">Disease resistance protein RGA4</fullName>
    </submittedName>
</protein>
<keyword evidence="11" id="KW-1185">Reference proteome</keyword>
<keyword evidence="3" id="KW-0547">Nucleotide-binding</keyword>
<dbReference type="Pfam" id="PF23559">
    <property type="entry name" value="WHD_DRP"/>
    <property type="match status" value="1"/>
</dbReference>
<evidence type="ECO:0000256" key="5">
    <source>
        <dbReference type="ARBA" id="ARBA00022840"/>
    </source>
</evidence>
<dbReference type="InterPro" id="IPR056789">
    <property type="entry name" value="LRR_R13L1-DRL21"/>
</dbReference>
<dbReference type="Pfam" id="PF00931">
    <property type="entry name" value="NB-ARC"/>
    <property type="match status" value="1"/>
</dbReference>
<dbReference type="InterPro" id="IPR027417">
    <property type="entry name" value="P-loop_NTPase"/>
</dbReference>
<evidence type="ECO:0000256" key="4">
    <source>
        <dbReference type="ARBA" id="ARBA00022821"/>
    </source>
</evidence>
<evidence type="ECO:0000259" key="6">
    <source>
        <dbReference type="Pfam" id="PF00931"/>
    </source>
</evidence>
<dbReference type="Gene3D" id="1.10.8.430">
    <property type="entry name" value="Helical domain of apoptotic protease-activating factors"/>
    <property type="match status" value="1"/>
</dbReference>
<dbReference type="Gene3D" id="1.20.5.4130">
    <property type="match status" value="1"/>
</dbReference>
<dbReference type="Gene3D" id="3.40.50.300">
    <property type="entry name" value="P-loop containing nucleotide triphosphate hydrolases"/>
    <property type="match status" value="1"/>
</dbReference>
<feature type="domain" description="Disease resistance protein winged helix" evidence="9">
    <location>
        <begin position="430"/>
        <end position="501"/>
    </location>
</feature>
<dbReference type="GO" id="GO:0043531">
    <property type="term" value="F:ADP binding"/>
    <property type="evidence" value="ECO:0007669"/>
    <property type="project" value="InterPro"/>
</dbReference>
<feature type="domain" description="R13L1/DRL21-like LRR repeat region" evidence="10">
    <location>
        <begin position="686"/>
        <end position="806"/>
    </location>
</feature>
<evidence type="ECO:0000259" key="10">
    <source>
        <dbReference type="Pfam" id="PF25019"/>
    </source>
</evidence>
<dbReference type="OrthoDB" id="5279713at2759"/>
<dbReference type="PANTHER" id="PTHR36766">
    <property type="entry name" value="PLANT BROAD-SPECTRUM MILDEW RESISTANCE PROTEIN RPW8"/>
    <property type="match status" value="1"/>
</dbReference>
<organism evidence="11 12">
    <name type="scientific">Durio zibethinus</name>
    <name type="common">Durian</name>
    <dbReference type="NCBI Taxonomy" id="66656"/>
    <lineage>
        <taxon>Eukaryota</taxon>
        <taxon>Viridiplantae</taxon>
        <taxon>Streptophyta</taxon>
        <taxon>Embryophyta</taxon>
        <taxon>Tracheophyta</taxon>
        <taxon>Spermatophyta</taxon>
        <taxon>Magnoliopsida</taxon>
        <taxon>eudicotyledons</taxon>
        <taxon>Gunneridae</taxon>
        <taxon>Pentapetalae</taxon>
        <taxon>rosids</taxon>
        <taxon>malvids</taxon>
        <taxon>Malvales</taxon>
        <taxon>Malvaceae</taxon>
        <taxon>Helicteroideae</taxon>
        <taxon>Durio</taxon>
    </lineage>
</organism>
<dbReference type="FunFam" id="1.10.10.10:FF:000322">
    <property type="entry name" value="Probable disease resistance protein At1g63360"/>
    <property type="match status" value="1"/>
</dbReference>
<dbReference type="SUPFAM" id="SSF52058">
    <property type="entry name" value="L domain-like"/>
    <property type="match status" value="1"/>
</dbReference>
<dbReference type="InterPro" id="IPR036388">
    <property type="entry name" value="WH-like_DNA-bd_sf"/>
</dbReference>
<dbReference type="PRINTS" id="PR00364">
    <property type="entry name" value="DISEASERSIST"/>
</dbReference>
<dbReference type="InterPro" id="IPR041118">
    <property type="entry name" value="Rx_N"/>
</dbReference>
<dbReference type="Proteomes" id="UP000515121">
    <property type="component" value="Unplaced"/>
</dbReference>
<evidence type="ECO:0000259" key="9">
    <source>
        <dbReference type="Pfam" id="PF23559"/>
    </source>
</evidence>
<feature type="domain" description="Disease resistance N-terminal" evidence="7">
    <location>
        <begin position="12"/>
        <end position="99"/>
    </location>
</feature>
<dbReference type="AlphaFoldDB" id="A0A6P5X170"/>
<dbReference type="KEGG" id="dzi:111279426"/>
<dbReference type="GeneID" id="111279426"/>
<keyword evidence="4" id="KW-0611">Plant defense</keyword>
<dbReference type="Gene3D" id="1.10.10.10">
    <property type="entry name" value="Winged helix-like DNA-binding domain superfamily/Winged helix DNA-binding domain"/>
    <property type="match status" value="1"/>
</dbReference>
<keyword evidence="5" id="KW-0067">ATP-binding</keyword>
<dbReference type="Pfam" id="PF25019">
    <property type="entry name" value="LRR_R13L1-DRL21"/>
    <property type="match status" value="1"/>
</dbReference>
<evidence type="ECO:0000313" key="12">
    <source>
        <dbReference type="RefSeq" id="XP_022722145.1"/>
    </source>
</evidence>
<feature type="domain" description="Disease resistance protein At4g27190-like leucine-rich repeats" evidence="8">
    <location>
        <begin position="863"/>
        <end position="987"/>
    </location>
</feature>
<dbReference type="InterPro" id="IPR042197">
    <property type="entry name" value="Apaf_helical"/>
</dbReference>
<evidence type="ECO:0000256" key="1">
    <source>
        <dbReference type="ARBA" id="ARBA00022614"/>
    </source>
</evidence>
<dbReference type="RefSeq" id="XP_022722145.1">
    <property type="nucleotide sequence ID" value="XM_022866410.1"/>
</dbReference>
<dbReference type="InterPro" id="IPR032675">
    <property type="entry name" value="LRR_dom_sf"/>
</dbReference>
<dbReference type="Pfam" id="PF23247">
    <property type="entry name" value="LRR_RPS2"/>
    <property type="match status" value="1"/>
</dbReference>
<name>A0A6P5X170_DURZI</name>
<keyword evidence="1" id="KW-0433">Leucine-rich repeat</keyword>
<reference evidence="12" key="1">
    <citation type="submission" date="2025-08" db="UniProtKB">
        <authorList>
            <consortium name="RefSeq"/>
        </authorList>
    </citation>
    <scope>IDENTIFICATION</scope>
    <source>
        <tissue evidence="12">Fruit stalk</tissue>
    </source>
</reference>
<dbReference type="InterPro" id="IPR057135">
    <property type="entry name" value="At4g27190-like_LRR"/>
</dbReference>
<evidence type="ECO:0000259" key="8">
    <source>
        <dbReference type="Pfam" id="PF23247"/>
    </source>
</evidence>
<proteinExistence type="predicted"/>
<evidence type="ECO:0000256" key="2">
    <source>
        <dbReference type="ARBA" id="ARBA00022737"/>
    </source>
</evidence>
<dbReference type="GO" id="GO:0051707">
    <property type="term" value="P:response to other organism"/>
    <property type="evidence" value="ECO:0007669"/>
    <property type="project" value="UniProtKB-ARBA"/>
</dbReference>
<dbReference type="Gene3D" id="3.80.10.10">
    <property type="entry name" value="Ribonuclease Inhibitor"/>
    <property type="match status" value="2"/>
</dbReference>
<sequence length="1018" mass="116029">MAEGVLFDLAGELLGGLASLACQELGLAWGVKAEISKLNNTVSLIKGVLRDAEEQQRNNHGVTVWLGQLKDVVYDVDDLLDDFSTEALRRKIMRGNEMVKEVRIFFSKSNQLAYRLKMGHRVKDIRERLDNVAADKDKFVLINRPVESLLVGLKERDQTHSSVREKEIIGRDDDKKKIVKLLLQSELEENVSIVPIIGIGGLGKTTLAKMVFNDENVGKHFQLKMWVCVSEKFEIKVIVEKIIEAATKKKPVRDLQMETLQDILRENINGKKYLLVLDDVWNEDREKWLDLRNLLLDGARGSWIVITTRNRGVAEITGTVSPHELEGLSKGQSWSLLKQMAFKEQSHESNSSHFEAIGMEIVEKCKGVPLALRAIGSVLFKRTEAEWLKVKNNIVRYITRTESSIMPILKLSYDHLPPHLRQCFAYCSLIPKDMVVEVKFWILLWMHQGFLQPQSGDEDLEDVGLEYFMNLLWRSFFEVAEEDDSGNVESFTMHDLMHDLACFVAGTECCIAGLEAENVDERTRHVIFEDKADASWKIPSTLLKANRLRTISLPEGSLNQSNCNALISNFRYLRFLNLSDPGIERLPHSIGKLKHLRGLYLTGNENIKKLPSSLCRLQNLQTLRLSGCSNLAKLPRKTRRLVSLRYLSIDGCDSLAYMPRGLGQLTCLRTLNEFIVGKRGKGVGELRELNGLKNLEGKIRISSLKNAIPEPGPSHLKEKLNLKHLKLSWSDEEEDASNEKSELVFERLQPHPNLKKLRVNGYPGSKISSWLSSITNLTQLILEDCVECKHLPPLHQLSSLKILKLLELKALENVSEIEMQKELSSSKSTKFFPSLEKLQLEYCPNLKGWWRGNDDEASNAQLPCFPCLSDLAIRRCPNLTSMPLFPSVRELRLKETSWKQLQETMKLKMTTSEEPSSSSSSSLFPPFSKLTELRLEEMEDLDSLPEEFLQNLTSLRFLSIRNCSNLTSMPKGMRFLTSLQRLQIDDCPQLWERCQRDIGVDWPNIAHIGDIWIGWHVI</sequence>
<keyword evidence="2" id="KW-0677">Repeat</keyword>
<dbReference type="GO" id="GO:0005524">
    <property type="term" value="F:ATP binding"/>
    <property type="evidence" value="ECO:0007669"/>
    <property type="project" value="UniProtKB-KW"/>
</dbReference>